<sequence length="127" mass="14910">MKKSLLLSLGVALGLVGCTDQYGNFVPPDPIGQALFGRTSSPPPSYSSQQYYVTRDMPPQRYNQRRPPSPRRYADPVWVDGYWAWSRGDWVWVPGRWVERPRQNAYWMNSQYYTTPQGRVWNSGYWR</sequence>
<evidence type="ECO:0000313" key="2">
    <source>
        <dbReference type="Proteomes" id="UP000076023"/>
    </source>
</evidence>
<accession>A0A146G617</accession>
<dbReference type="RefSeq" id="WP_075078972.1">
    <property type="nucleotide sequence ID" value="NZ_BDCO01000002.1"/>
</dbReference>
<protein>
    <submittedName>
        <fullName evidence="1">YXWGXW repeat-containing protein</fullName>
    </submittedName>
</protein>
<proteinExistence type="predicted"/>
<keyword evidence="2" id="KW-1185">Reference proteome</keyword>
<dbReference type="STRING" id="690879.TSACC_21619"/>
<reference evidence="2" key="1">
    <citation type="journal article" date="2017" name="Genome Announc.">
        <title>Draft Genome Sequence of Terrimicrobium sacchariphilum NM-5T, a Facultative Anaerobic Soil Bacterium of the Class Spartobacteria.</title>
        <authorList>
            <person name="Qiu Y.L."/>
            <person name="Tourlousse D.M."/>
            <person name="Matsuura N."/>
            <person name="Ohashi A."/>
            <person name="Sekiguchi Y."/>
        </authorList>
    </citation>
    <scope>NUCLEOTIDE SEQUENCE [LARGE SCALE GENOMIC DNA]</scope>
    <source>
        <strain evidence="2">NM-5</strain>
    </source>
</reference>
<comment type="caution">
    <text evidence="1">The sequence shown here is derived from an EMBL/GenBank/DDBJ whole genome shotgun (WGS) entry which is preliminary data.</text>
</comment>
<dbReference type="PROSITE" id="PS51257">
    <property type="entry name" value="PROKAR_LIPOPROTEIN"/>
    <property type="match status" value="1"/>
</dbReference>
<dbReference type="Pfam" id="PF12779">
    <property type="entry name" value="WXXGXW"/>
    <property type="match status" value="1"/>
</dbReference>
<gene>
    <name evidence="1" type="ORF">TSACC_21619</name>
</gene>
<organism evidence="1 2">
    <name type="scientific">Terrimicrobium sacchariphilum</name>
    <dbReference type="NCBI Taxonomy" id="690879"/>
    <lineage>
        <taxon>Bacteria</taxon>
        <taxon>Pseudomonadati</taxon>
        <taxon>Verrucomicrobiota</taxon>
        <taxon>Terrimicrobiia</taxon>
        <taxon>Terrimicrobiales</taxon>
        <taxon>Terrimicrobiaceae</taxon>
        <taxon>Terrimicrobium</taxon>
    </lineage>
</organism>
<dbReference type="InParanoid" id="A0A146G617"/>
<evidence type="ECO:0000313" key="1">
    <source>
        <dbReference type="EMBL" id="GAT33209.1"/>
    </source>
</evidence>
<name>A0A146G617_TERSA</name>
<dbReference type="EMBL" id="BDCO01000002">
    <property type="protein sequence ID" value="GAT33209.1"/>
    <property type="molecule type" value="Genomic_DNA"/>
</dbReference>
<dbReference type="Proteomes" id="UP000076023">
    <property type="component" value="Unassembled WGS sequence"/>
</dbReference>
<dbReference type="InterPro" id="IPR024447">
    <property type="entry name" value="YXWGXW_rpt"/>
</dbReference>
<dbReference type="AlphaFoldDB" id="A0A146G617"/>